<evidence type="ECO:0000256" key="4">
    <source>
        <dbReference type="ARBA" id="ARBA00022840"/>
    </source>
</evidence>
<dbReference type="InterPro" id="IPR003593">
    <property type="entry name" value="AAA+_ATPase"/>
</dbReference>
<comment type="caution">
    <text evidence="10">The sequence shown here is derived from an EMBL/GenBank/DDBJ whole genome shotgun (WGS) entry which is preliminary data.</text>
</comment>
<dbReference type="EMBL" id="JBHTOC010000004">
    <property type="protein sequence ID" value="MFD1429354.1"/>
    <property type="molecule type" value="Genomic_DNA"/>
</dbReference>
<protein>
    <submittedName>
        <fullName evidence="10">ABC transporter transmembrane domain-containing protein</fullName>
    </submittedName>
</protein>
<dbReference type="SMART" id="SM00382">
    <property type="entry name" value="AAA"/>
    <property type="match status" value="1"/>
</dbReference>
<dbReference type="InterPro" id="IPR036640">
    <property type="entry name" value="ABC1_TM_sf"/>
</dbReference>
<evidence type="ECO:0000313" key="11">
    <source>
        <dbReference type="Proteomes" id="UP001597196"/>
    </source>
</evidence>
<keyword evidence="3" id="KW-0547">Nucleotide-binding</keyword>
<keyword evidence="6 7" id="KW-0472">Membrane</keyword>
<feature type="transmembrane region" description="Helical" evidence="7">
    <location>
        <begin position="131"/>
        <end position="148"/>
    </location>
</feature>
<keyword evidence="2 7" id="KW-0812">Transmembrane</keyword>
<dbReference type="InterPro" id="IPR017871">
    <property type="entry name" value="ABC_transporter-like_CS"/>
</dbReference>
<sequence>MKLSTLLSSRRRLWLFLLVIPVTACIDVATSWLLQLITDVVTRKYNMAFGLLVAVVVGYILIDAVALGTRNVTQAHLLTDIQVHLQDKLFDATSRLSLGAFTANDAGVYLNHFGEETTEVRSKYYGSIFDAYALGWQLVIALIGTLLINPKITLVALALCVPALIIPRATAHISEQAETAQLAASRKFNSLLTDFIHGYQTLRLNLRIPEFGARFKRQTAAFGRADRHNRNVSGIVNAVQNMCQDIQYFGTWVVGGFFVYRGTMSLGQLVAFSQLVIFISYPLFAAVDLLAAMNAGRAVKKQLSAYLASAPEDTTGTSALPLGQIRYSNVTVQADDRTILSSITAHIDPTAKTVIVGASGSGKSTLMRSLFGYYEHVTGGITIAGQETKTAGQAAVSSVLAYLPQDPYVFSGTLKDNVTLFASAEDEDVAKALNEAGLGDWDNRLNEPLHNNNGRLSGGERKRLGLARLALGSQRLPIYDELTSGLDPLLADTIEHQLFARAGGFVYITHRDNPEVFEKATQILVLSAGHLIAAGAMTEPAVTDAMTQMGLLRNPA</sequence>
<evidence type="ECO:0000256" key="1">
    <source>
        <dbReference type="ARBA" id="ARBA00004651"/>
    </source>
</evidence>
<dbReference type="InterPro" id="IPR003439">
    <property type="entry name" value="ABC_transporter-like_ATP-bd"/>
</dbReference>
<keyword evidence="5 7" id="KW-1133">Transmembrane helix</keyword>
<accession>A0ABW4CH87</accession>
<feature type="transmembrane region" description="Helical" evidence="7">
    <location>
        <begin position="154"/>
        <end position="171"/>
    </location>
</feature>
<proteinExistence type="predicted"/>
<evidence type="ECO:0000259" key="8">
    <source>
        <dbReference type="PROSITE" id="PS50893"/>
    </source>
</evidence>
<dbReference type="PROSITE" id="PS50929">
    <property type="entry name" value="ABC_TM1F"/>
    <property type="match status" value="1"/>
</dbReference>
<organism evidence="10 11">
    <name type="scientific">Lacticaseibacillus mingshuiensis</name>
    <dbReference type="NCBI Taxonomy" id="2799574"/>
    <lineage>
        <taxon>Bacteria</taxon>
        <taxon>Bacillati</taxon>
        <taxon>Bacillota</taxon>
        <taxon>Bacilli</taxon>
        <taxon>Lactobacillales</taxon>
        <taxon>Lactobacillaceae</taxon>
        <taxon>Lacticaseibacillus</taxon>
    </lineage>
</organism>
<dbReference type="PROSITE" id="PS00211">
    <property type="entry name" value="ABC_TRANSPORTER_1"/>
    <property type="match status" value="1"/>
</dbReference>
<dbReference type="Gene3D" id="1.20.1560.10">
    <property type="entry name" value="ABC transporter type 1, transmembrane domain"/>
    <property type="match status" value="1"/>
</dbReference>
<evidence type="ECO:0000313" key="10">
    <source>
        <dbReference type="EMBL" id="MFD1429354.1"/>
    </source>
</evidence>
<comment type="subcellular location">
    <subcellularLocation>
        <location evidence="1">Cell membrane</location>
        <topology evidence="1">Multi-pass membrane protein</topology>
    </subcellularLocation>
</comment>
<dbReference type="Proteomes" id="UP001597196">
    <property type="component" value="Unassembled WGS sequence"/>
</dbReference>
<feature type="transmembrane region" description="Helical" evidence="7">
    <location>
        <begin position="12"/>
        <end position="34"/>
    </location>
</feature>
<dbReference type="InterPro" id="IPR011527">
    <property type="entry name" value="ABC1_TM_dom"/>
</dbReference>
<keyword evidence="11" id="KW-1185">Reference proteome</keyword>
<dbReference type="RefSeq" id="WP_203626278.1">
    <property type="nucleotide sequence ID" value="NZ_BOLQ01000003.1"/>
</dbReference>
<feature type="transmembrane region" description="Helical" evidence="7">
    <location>
        <begin position="269"/>
        <end position="291"/>
    </location>
</feature>
<dbReference type="Pfam" id="PF00664">
    <property type="entry name" value="ABC_membrane"/>
    <property type="match status" value="1"/>
</dbReference>
<evidence type="ECO:0000256" key="6">
    <source>
        <dbReference type="ARBA" id="ARBA00023136"/>
    </source>
</evidence>
<gene>
    <name evidence="10" type="ORF">ACFQ4P_03705</name>
</gene>
<dbReference type="InterPro" id="IPR027417">
    <property type="entry name" value="P-loop_NTPase"/>
</dbReference>
<dbReference type="PROSITE" id="PS50893">
    <property type="entry name" value="ABC_TRANSPORTER_2"/>
    <property type="match status" value="1"/>
</dbReference>
<dbReference type="PANTHER" id="PTHR24221">
    <property type="entry name" value="ATP-BINDING CASSETTE SUB-FAMILY B"/>
    <property type="match status" value="1"/>
</dbReference>
<feature type="domain" description="ABC transporter" evidence="8">
    <location>
        <begin position="325"/>
        <end position="553"/>
    </location>
</feature>
<feature type="domain" description="ABC transmembrane type-1" evidence="9">
    <location>
        <begin position="22"/>
        <end position="295"/>
    </location>
</feature>
<dbReference type="Pfam" id="PF00005">
    <property type="entry name" value="ABC_tran"/>
    <property type="match status" value="1"/>
</dbReference>
<evidence type="ECO:0000259" key="9">
    <source>
        <dbReference type="PROSITE" id="PS50929"/>
    </source>
</evidence>
<evidence type="ECO:0000256" key="7">
    <source>
        <dbReference type="SAM" id="Phobius"/>
    </source>
</evidence>
<evidence type="ECO:0000256" key="3">
    <source>
        <dbReference type="ARBA" id="ARBA00022741"/>
    </source>
</evidence>
<dbReference type="SUPFAM" id="SSF52540">
    <property type="entry name" value="P-loop containing nucleoside triphosphate hydrolases"/>
    <property type="match status" value="1"/>
</dbReference>
<name>A0ABW4CH87_9LACO</name>
<dbReference type="PANTHER" id="PTHR24221:SF654">
    <property type="entry name" value="ATP-BINDING CASSETTE SUB-FAMILY B MEMBER 6"/>
    <property type="match status" value="1"/>
</dbReference>
<keyword evidence="4" id="KW-0067">ATP-binding</keyword>
<dbReference type="InterPro" id="IPR039421">
    <property type="entry name" value="Type_1_exporter"/>
</dbReference>
<feature type="transmembrane region" description="Helical" evidence="7">
    <location>
        <begin position="46"/>
        <end position="67"/>
    </location>
</feature>
<dbReference type="SUPFAM" id="SSF90123">
    <property type="entry name" value="ABC transporter transmembrane region"/>
    <property type="match status" value="1"/>
</dbReference>
<evidence type="ECO:0000256" key="5">
    <source>
        <dbReference type="ARBA" id="ARBA00022989"/>
    </source>
</evidence>
<dbReference type="Gene3D" id="3.40.50.300">
    <property type="entry name" value="P-loop containing nucleotide triphosphate hydrolases"/>
    <property type="match status" value="1"/>
</dbReference>
<reference evidence="11" key="1">
    <citation type="journal article" date="2019" name="Int. J. Syst. Evol. Microbiol.">
        <title>The Global Catalogue of Microorganisms (GCM) 10K type strain sequencing project: providing services to taxonomists for standard genome sequencing and annotation.</title>
        <authorList>
            <consortium name="The Broad Institute Genomics Platform"/>
            <consortium name="The Broad Institute Genome Sequencing Center for Infectious Disease"/>
            <person name="Wu L."/>
            <person name="Ma J."/>
        </authorList>
    </citation>
    <scope>NUCLEOTIDE SEQUENCE [LARGE SCALE GENOMIC DNA]</scope>
    <source>
        <strain evidence="11">CCM 8980</strain>
    </source>
</reference>
<evidence type="ECO:0000256" key="2">
    <source>
        <dbReference type="ARBA" id="ARBA00022692"/>
    </source>
</evidence>